<proteinExistence type="predicted"/>
<evidence type="ECO:0000313" key="1">
    <source>
        <dbReference type="EMBL" id="KAG7048127.1"/>
    </source>
</evidence>
<comment type="caution">
    <text evidence="1">The sequence shown here is derived from an EMBL/GenBank/DDBJ whole genome shotgun (WGS) entry which is preliminary data.</text>
</comment>
<evidence type="ECO:0000313" key="2">
    <source>
        <dbReference type="Proteomes" id="UP000699042"/>
    </source>
</evidence>
<protein>
    <submittedName>
        <fullName evidence="1">Uncharacterized protein</fullName>
    </submittedName>
</protein>
<keyword evidence="2" id="KW-1185">Reference proteome</keyword>
<name>A0A9P7UDR6_9PEZI</name>
<dbReference type="Proteomes" id="UP000699042">
    <property type="component" value="Unassembled WGS sequence"/>
</dbReference>
<feature type="non-terminal residue" evidence="1">
    <location>
        <position position="34"/>
    </location>
</feature>
<reference evidence="1" key="1">
    <citation type="submission" date="2021-05" db="EMBL/GenBank/DDBJ databases">
        <title>Comparative genomics of three Colletotrichum scovillei strains and genetic complementation revealed genes involved fungal growth and virulence on chili pepper.</title>
        <authorList>
            <person name="Hsieh D.-K."/>
            <person name="Chuang S.-C."/>
            <person name="Chen C.-Y."/>
            <person name="Chao Y.-T."/>
            <person name="Lu M.-Y.J."/>
            <person name="Lee M.-H."/>
            <person name="Shih M.-C."/>
        </authorList>
    </citation>
    <scope>NUCLEOTIDE SEQUENCE</scope>
    <source>
        <strain evidence="1">Coll-153</strain>
    </source>
</reference>
<dbReference type="AlphaFoldDB" id="A0A9P7UDR6"/>
<dbReference type="EMBL" id="JAESDN010000006">
    <property type="protein sequence ID" value="KAG7048127.1"/>
    <property type="molecule type" value="Genomic_DNA"/>
</dbReference>
<accession>A0A9P7UDR6</accession>
<organism evidence="1 2">
    <name type="scientific">Colletotrichum scovillei</name>
    <dbReference type="NCBI Taxonomy" id="1209932"/>
    <lineage>
        <taxon>Eukaryota</taxon>
        <taxon>Fungi</taxon>
        <taxon>Dikarya</taxon>
        <taxon>Ascomycota</taxon>
        <taxon>Pezizomycotina</taxon>
        <taxon>Sordariomycetes</taxon>
        <taxon>Hypocreomycetidae</taxon>
        <taxon>Glomerellales</taxon>
        <taxon>Glomerellaceae</taxon>
        <taxon>Colletotrichum</taxon>
        <taxon>Colletotrichum acutatum species complex</taxon>
    </lineage>
</organism>
<gene>
    <name evidence="1" type="ORF">JMJ77_013774</name>
</gene>
<sequence>MSIGICHGASVNNALESMLIISSIPCQTTNPLVS</sequence>